<evidence type="ECO:0000256" key="1">
    <source>
        <dbReference type="SAM" id="Phobius"/>
    </source>
</evidence>
<dbReference type="EMBL" id="BART01006449">
    <property type="protein sequence ID" value="GAG63777.1"/>
    <property type="molecule type" value="Genomic_DNA"/>
</dbReference>
<keyword evidence="1" id="KW-0472">Membrane</keyword>
<dbReference type="AlphaFoldDB" id="X1A0V1"/>
<reference evidence="3" key="1">
    <citation type="journal article" date="2014" name="Front. Microbiol.">
        <title>High frequency of phylogenetically diverse reductive dehalogenase-homologous genes in deep subseafloor sedimentary metagenomes.</title>
        <authorList>
            <person name="Kawai M."/>
            <person name="Futagami T."/>
            <person name="Toyoda A."/>
            <person name="Takaki Y."/>
            <person name="Nishi S."/>
            <person name="Hori S."/>
            <person name="Arai W."/>
            <person name="Tsubouchi T."/>
            <person name="Morono Y."/>
            <person name="Uchiyama I."/>
            <person name="Ito T."/>
            <person name="Fujiyama A."/>
            <person name="Inagaki F."/>
            <person name="Takami H."/>
        </authorList>
    </citation>
    <scope>NUCLEOTIDE SEQUENCE</scope>
    <source>
        <strain evidence="3">Expedition CK06-06</strain>
    </source>
</reference>
<gene>
    <name evidence="3" type="ORF">S01H4_14712</name>
</gene>
<keyword evidence="1" id="KW-1133">Transmembrane helix</keyword>
<accession>X1A0V1</accession>
<dbReference type="Pfam" id="PF12146">
    <property type="entry name" value="Hydrolase_4"/>
    <property type="match status" value="1"/>
</dbReference>
<dbReference type="PANTHER" id="PTHR12277:SF81">
    <property type="entry name" value="PROTEIN ABHD13"/>
    <property type="match status" value="1"/>
</dbReference>
<dbReference type="Gene3D" id="3.40.50.1820">
    <property type="entry name" value="alpha/beta hydrolase"/>
    <property type="match status" value="1"/>
</dbReference>
<comment type="caution">
    <text evidence="3">The sequence shown here is derived from an EMBL/GenBank/DDBJ whole genome shotgun (WGS) entry which is preliminary data.</text>
</comment>
<evidence type="ECO:0000259" key="2">
    <source>
        <dbReference type="Pfam" id="PF12146"/>
    </source>
</evidence>
<keyword evidence="1" id="KW-0812">Transmembrane</keyword>
<proteinExistence type="predicted"/>
<name>X1A0V1_9ZZZZ</name>
<dbReference type="PANTHER" id="PTHR12277">
    <property type="entry name" value="ALPHA/BETA HYDROLASE DOMAIN-CONTAINING PROTEIN"/>
    <property type="match status" value="1"/>
</dbReference>
<sequence length="283" mass="31900">MMRAGLKDMASHALILLLVFSFFIFAYLKYFERKGIYYPEKGIDSTPADYGLKYEDVFFATEDGLKLNGWFIPQERPRGTLLFCHGNAGNISHRLEIIKIFHKIGLNVFIFDYRGYGRSQGSPSEQGLYRDARAAFNYLVSREDINKEAIVVYGKSIGANVAIDLLSGVGAKALISESAFTCAAEMGKKLFPYLPVKWIITIKYDALTKIRDIAVPKLIIHSRDDEIVPFRLGEKLFEAARGPKEFYRMRGGHNEAVFLAAEEFSARIDAFLGKYLNSSTASQ</sequence>
<feature type="transmembrane region" description="Helical" evidence="1">
    <location>
        <begin position="12"/>
        <end position="31"/>
    </location>
</feature>
<organism evidence="3">
    <name type="scientific">marine sediment metagenome</name>
    <dbReference type="NCBI Taxonomy" id="412755"/>
    <lineage>
        <taxon>unclassified sequences</taxon>
        <taxon>metagenomes</taxon>
        <taxon>ecological metagenomes</taxon>
    </lineage>
</organism>
<protein>
    <recommendedName>
        <fullName evidence="2">Serine aminopeptidase S33 domain-containing protein</fullName>
    </recommendedName>
</protein>
<evidence type="ECO:0000313" key="3">
    <source>
        <dbReference type="EMBL" id="GAG63777.1"/>
    </source>
</evidence>
<dbReference type="SUPFAM" id="SSF53474">
    <property type="entry name" value="alpha/beta-Hydrolases"/>
    <property type="match status" value="1"/>
</dbReference>
<feature type="domain" description="Serine aminopeptidase S33" evidence="2">
    <location>
        <begin position="76"/>
        <end position="170"/>
    </location>
</feature>
<dbReference type="InterPro" id="IPR022742">
    <property type="entry name" value="Hydrolase_4"/>
</dbReference>
<dbReference type="InterPro" id="IPR029058">
    <property type="entry name" value="AB_hydrolase_fold"/>
</dbReference>